<dbReference type="PANTHER" id="PTHR42716">
    <property type="entry name" value="L-ASPARTATE OXIDASE"/>
    <property type="match status" value="1"/>
</dbReference>
<comment type="similarity">
    <text evidence="3 13">Belongs to the FAD-dependent oxidoreductase 2 family. NadB subfamily.</text>
</comment>
<dbReference type="SUPFAM" id="SSF46977">
    <property type="entry name" value="Succinate dehydrogenase/fumarate reductase flavoprotein C-terminal domain"/>
    <property type="match status" value="1"/>
</dbReference>
<evidence type="ECO:0000256" key="10">
    <source>
        <dbReference type="ARBA" id="ARBA00048305"/>
    </source>
</evidence>
<dbReference type="Gene3D" id="1.20.58.100">
    <property type="entry name" value="Fumarate reductase/succinate dehydrogenase flavoprotein-like, C-terminal domain"/>
    <property type="match status" value="1"/>
</dbReference>
<feature type="domain" description="FAD-dependent oxidoreductase 2 FAD-binding" evidence="14">
    <location>
        <begin position="7"/>
        <end position="366"/>
    </location>
</feature>
<comment type="catalytic activity">
    <reaction evidence="10">
        <text>L-aspartate + O2 = iminosuccinate + H2O2</text>
        <dbReference type="Rhea" id="RHEA:25876"/>
        <dbReference type="ChEBI" id="CHEBI:15379"/>
        <dbReference type="ChEBI" id="CHEBI:16240"/>
        <dbReference type="ChEBI" id="CHEBI:29991"/>
        <dbReference type="ChEBI" id="CHEBI:77875"/>
        <dbReference type="EC" id="1.4.3.16"/>
    </reaction>
    <physiologicalReaction direction="left-to-right" evidence="10">
        <dbReference type="Rhea" id="RHEA:25877"/>
    </physiologicalReaction>
</comment>
<dbReference type="EC" id="1.4.3.16" evidence="4 11"/>
<comment type="function">
    <text evidence="13">Catalyzes the oxidation of L-aspartate to iminoaspartate.</text>
</comment>
<dbReference type="STRING" id="1236970.JCM9140_1939"/>
<dbReference type="InterPro" id="IPR003953">
    <property type="entry name" value="FAD-dep_OxRdtase_2_FAD-bd"/>
</dbReference>
<evidence type="ECO:0000256" key="11">
    <source>
        <dbReference type="NCBIfam" id="TIGR00551"/>
    </source>
</evidence>
<dbReference type="UniPathway" id="UPA00253">
    <property type="reaction ID" value="UER00326"/>
</dbReference>
<keyword evidence="17" id="KW-1185">Reference proteome</keyword>
<evidence type="ECO:0000256" key="13">
    <source>
        <dbReference type="RuleBase" id="RU362049"/>
    </source>
</evidence>
<keyword evidence="8 13" id="KW-0274">FAD</keyword>
<evidence type="ECO:0000256" key="12">
    <source>
        <dbReference type="PIRSR" id="PIRSR000171-1"/>
    </source>
</evidence>
<accession>W4Q1T5</accession>
<keyword evidence="9 13" id="KW-0560">Oxidoreductase</keyword>
<dbReference type="InterPro" id="IPR015939">
    <property type="entry name" value="Fum_Rdtase/Succ_DH_flav-like_C"/>
</dbReference>
<evidence type="ECO:0000313" key="17">
    <source>
        <dbReference type="Proteomes" id="UP000018890"/>
    </source>
</evidence>
<dbReference type="NCBIfam" id="TIGR00551">
    <property type="entry name" value="nadB"/>
    <property type="match status" value="1"/>
</dbReference>
<organism evidence="16 17">
    <name type="scientific">Halalkalibacter wakoensis JCM 9140</name>
    <dbReference type="NCBI Taxonomy" id="1236970"/>
    <lineage>
        <taxon>Bacteria</taxon>
        <taxon>Bacillati</taxon>
        <taxon>Bacillota</taxon>
        <taxon>Bacilli</taxon>
        <taxon>Bacillales</taxon>
        <taxon>Bacillaceae</taxon>
        <taxon>Halalkalibacter</taxon>
    </lineage>
</organism>
<comment type="subcellular location">
    <subcellularLocation>
        <location evidence="13">Cytoplasm</location>
    </subcellularLocation>
</comment>
<feature type="domain" description="Fumarate reductase/succinate dehydrogenase flavoprotein-like C-terminal" evidence="15">
    <location>
        <begin position="411"/>
        <end position="502"/>
    </location>
</feature>
<dbReference type="SUPFAM" id="SSF56425">
    <property type="entry name" value="Succinate dehydrogenase/fumarate reductase flavoprotein, catalytic domain"/>
    <property type="match status" value="1"/>
</dbReference>
<evidence type="ECO:0000256" key="6">
    <source>
        <dbReference type="ARBA" id="ARBA00022630"/>
    </source>
</evidence>
<protein>
    <recommendedName>
        <fullName evidence="5 11">L-aspartate oxidase</fullName>
        <ecNumber evidence="4 11">1.4.3.16</ecNumber>
    </recommendedName>
</protein>
<evidence type="ECO:0000313" key="16">
    <source>
        <dbReference type="EMBL" id="GAE25917.1"/>
    </source>
</evidence>
<evidence type="ECO:0000256" key="4">
    <source>
        <dbReference type="ARBA" id="ARBA00012173"/>
    </source>
</evidence>
<keyword evidence="7 13" id="KW-0662">Pyridine nucleotide biosynthesis</keyword>
<evidence type="ECO:0000259" key="14">
    <source>
        <dbReference type="Pfam" id="PF00890"/>
    </source>
</evidence>
<evidence type="ECO:0000256" key="8">
    <source>
        <dbReference type="ARBA" id="ARBA00022827"/>
    </source>
</evidence>
<dbReference type="PRINTS" id="PR00368">
    <property type="entry name" value="FADPNR"/>
</dbReference>
<dbReference type="GO" id="GO:0034628">
    <property type="term" value="P:'de novo' NAD+ biosynthetic process from L-aspartate"/>
    <property type="evidence" value="ECO:0007669"/>
    <property type="project" value="TreeGrafter"/>
</dbReference>
<feature type="active site" description="Proton acceptor" evidence="12">
    <location>
        <position position="268"/>
    </location>
</feature>
<dbReference type="GO" id="GO:0005737">
    <property type="term" value="C:cytoplasm"/>
    <property type="evidence" value="ECO:0007669"/>
    <property type="project" value="UniProtKB-SubCell"/>
</dbReference>
<dbReference type="SUPFAM" id="SSF51905">
    <property type="entry name" value="FAD/NAD(P)-binding domain"/>
    <property type="match status" value="1"/>
</dbReference>
<name>W4Q1T5_9BACI</name>
<evidence type="ECO:0000256" key="3">
    <source>
        <dbReference type="ARBA" id="ARBA00008562"/>
    </source>
</evidence>
<gene>
    <name evidence="16" type="ORF">JCM9140_1939</name>
</gene>
<dbReference type="InterPro" id="IPR037099">
    <property type="entry name" value="Fum_R/Succ_DH_flav-like_C_sf"/>
</dbReference>
<dbReference type="Pfam" id="PF00890">
    <property type="entry name" value="FAD_binding_2"/>
    <property type="match status" value="1"/>
</dbReference>
<dbReference type="Gene3D" id="3.50.50.60">
    <property type="entry name" value="FAD/NAD(P)-binding domain"/>
    <property type="match status" value="1"/>
</dbReference>
<evidence type="ECO:0000256" key="5">
    <source>
        <dbReference type="ARBA" id="ARBA00021901"/>
    </source>
</evidence>
<comment type="pathway">
    <text evidence="2 13">Cofactor biosynthesis; NAD(+) biosynthesis; iminoaspartate from L-aspartate (oxidase route): step 1/1.</text>
</comment>
<evidence type="ECO:0000256" key="7">
    <source>
        <dbReference type="ARBA" id="ARBA00022642"/>
    </source>
</evidence>
<dbReference type="EMBL" id="BAUT01000015">
    <property type="protein sequence ID" value="GAE25917.1"/>
    <property type="molecule type" value="Genomic_DNA"/>
</dbReference>
<evidence type="ECO:0000256" key="1">
    <source>
        <dbReference type="ARBA" id="ARBA00001974"/>
    </source>
</evidence>
<dbReference type="InterPro" id="IPR005288">
    <property type="entry name" value="NadB"/>
</dbReference>
<dbReference type="Pfam" id="PF02910">
    <property type="entry name" value="Succ_DH_flav_C"/>
    <property type="match status" value="1"/>
</dbReference>
<comment type="cofactor">
    <cofactor evidence="1 13">
        <name>FAD</name>
        <dbReference type="ChEBI" id="CHEBI:57692"/>
    </cofactor>
</comment>
<dbReference type="PIRSF" id="PIRSF000171">
    <property type="entry name" value="SDHA_APRA_LASPO"/>
    <property type="match status" value="1"/>
</dbReference>
<dbReference type="AlphaFoldDB" id="W4Q1T5"/>
<keyword evidence="6 13" id="KW-0285">Flavoprotein</keyword>
<dbReference type="InterPro" id="IPR036188">
    <property type="entry name" value="FAD/NAD-bd_sf"/>
</dbReference>
<evidence type="ECO:0000259" key="15">
    <source>
        <dbReference type="Pfam" id="PF02910"/>
    </source>
</evidence>
<dbReference type="PANTHER" id="PTHR42716:SF2">
    <property type="entry name" value="L-ASPARTATE OXIDASE, CHLOROPLASTIC"/>
    <property type="match status" value="1"/>
</dbReference>
<comment type="caution">
    <text evidence="16">The sequence shown here is derived from an EMBL/GenBank/DDBJ whole genome shotgun (WGS) entry which is preliminary data.</text>
</comment>
<dbReference type="InterPro" id="IPR027477">
    <property type="entry name" value="Succ_DH/fumarate_Rdtase_cat_sf"/>
</dbReference>
<dbReference type="GO" id="GO:0033765">
    <property type="term" value="F:steroid dehydrogenase activity, acting on the CH-CH group of donors"/>
    <property type="evidence" value="ECO:0007669"/>
    <property type="project" value="UniProtKB-ARBA"/>
</dbReference>
<proteinExistence type="inferred from homology"/>
<sequence length="523" mass="57864">MAMKTVDVIIVGSGIAGLMTAHLLADHMNVMLITKSGLRTSNSSCAQGGMAAALSSDDDWKIHLADTLNAGQHHHNESHAEMLVKRAPAIVHLLAHLGVPFDKNEDGSLILGMEGAHQKRRIVHVNGDKTGQAFTEALINVVKERIAILEHTLVTTLLEKNNQVIGVQTNTGRFYAKSIVLATGGLGQLYEHTSNVEESTGDGYALAYRVGAVLKDMEFIQFHPTLLKRDTKTFGLISEAVRGEGAKLVTNSGERLMDHYPLKELEARDVVSREIHRVLQEGNEIYLDCRNIDEFTKRFPGLAERCVQAGINPEITPLSVVPGAHFASGGIETDKNGCTSVLGLYAIGEVACTGVHGANRLASNSLLEGFVFAEKVAAHILNDDKVWQALPPKRDIEDIEWKVPETFPSKKEIQINMTKYVGIERDQKGLNEMKKWLEPYRLMSSQICQTDSQSIIERKNMILVACLITEAAFQRMESRGGHYRKDFPERDDHYWLGKQITLSLETGPTVTEIEKNSLLLEKI</sequence>
<evidence type="ECO:0000256" key="9">
    <source>
        <dbReference type="ARBA" id="ARBA00023002"/>
    </source>
</evidence>
<dbReference type="RefSeq" id="WP_052002144.1">
    <property type="nucleotide sequence ID" value="NZ_BAUT01000015.1"/>
</dbReference>
<dbReference type="Gene3D" id="3.90.700.10">
    <property type="entry name" value="Succinate dehydrogenase/fumarate reductase flavoprotein, catalytic domain"/>
    <property type="match status" value="1"/>
</dbReference>
<dbReference type="Proteomes" id="UP000018890">
    <property type="component" value="Unassembled WGS sequence"/>
</dbReference>
<reference evidence="16" key="1">
    <citation type="journal article" date="2014" name="Genome Announc.">
        <title>Draft Genome Sequences of Three Alkaliphilic Bacillus Strains, Bacillus wakoensis JCM 9140T, Bacillus akibai JCM 9157T, and Bacillus hemicellulosilyticus JCM 9152T.</title>
        <authorList>
            <person name="Yuki M."/>
            <person name="Oshima K."/>
            <person name="Suda W."/>
            <person name="Oshida Y."/>
            <person name="Kitamura K."/>
            <person name="Iida T."/>
            <person name="Hattori M."/>
            <person name="Ohkuma M."/>
        </authorList>
    </citation>
    <scope>NUCLEOTIDE SEQUENCE [LARGE SCALE GENOMIC DNA]</scope>
    <source>
        <strain evidence="16">JCM 9140</strain>
    </source>
</reference>
<evidence type="ECO:0000256" key="2">
    <source>
        <dbReference type="ARBA" id="ARBA00004950"/>
    </source>
</evidence>
<dbReference type="GO" id="GO:0008734">
    <property type="term" value="F:L-aspartate oxidase activity"/>
    <property type="evidence" value="ECO:0007669"/>
    <property type="project" value="UniProtKB-UniRule"/>
</dbReference>